<comment type="caution">
    <text evidence="1">The sequence shown here is derived from an EMBL/GenBank/DDBJ whole genome shotgun (WGS) entry which is preliminary data.</text>
</comment>
<sequence length="101" mass="11451">MGDLASPSGGGSHIYGPLNLNDEFYWFMKKDEMRPVLAKIEENYNKVNLDYEPSVHNGFCFGLLYPASNIVVNSVIMSNPKPQWWEEEEEANSLQLLLPAT</sequence>
<name>A0A5J9TMV9_9POAL</name>
<organism evidence="1 2">
    <name type="scientific">Eragrostis curvula</name>
    <name type="common">weeping love grass</name>
    <dbReference type="NCBI Taxonomy" id="38414"/>
    <lineage>
        <taxon>Eukaryota</taxon>
        <taxon>Viridiplantae</taxon>
        <taxon>Streptophyta</taxon>
        <taxon>Embryophyta</taxon>
        <taxon>Tracheophyta</taxon>
        <taxon>Spermatophyta</taxon>
        <taxon>Magnoliopsida</taxon>
        <taxon>Liliopsida</taxon>
        <taxon>Poales</taxon>
        <taxon>Poaceae</taxon>
        <taxon>PACMAD clade</taxon>
        <taxon>Chloridoideae</taxon>
        <taxon>Eragrostideae</taxon>
        <taxon>Eragrostidinae</taxon>
        <taxon>Eragrostis</taxon>
    </lineage>
</organism>
<dbReference type="EMBL" id="RWGY01000039">
    <property type="protein sequence ID" value="TVU12729.1"/>
    <property type="molecule type" value="Genomic_DNA"/>
</dbReference>
<evidence type="ECO:0000313" key="2">
    <source>
        <dbReference type="Proteomes" id="UP000324897"/>
    </source>
</evidence>
<feature type="non-terminal residue" evidence="1">
    <location>
        <position position="1"/>
    </location>
</feature>
<accession>A0A5J9TMV9</accession>
<dbReference type="Proteomes" id="UP000324897">
    <property type="component" value="Chromosome 3"/>
</dbReference>
<proteinExistence type="predicted"/>
<gene>
    <name evidence="1" type="ORF">EJB05_46385</name>
</gene>
<protein>
    <submittedName>
        <fullName evidence="1">Uncharacterized protein</fullName>
    </submittedName>
</protein>
<keyword evidence="2" id="KW-1185">Reference proteome</keyword>
<dbReference type="Gramene" id="TVU12729">
    <property type="protein sequence ID" value="TVU12729"/>
    <property type="gene ID" value="EJB05_46385"/>
</dbReference>
<evidence type="ECO:0000313" key="1">
    <source>
        <dbReference type="EMBL" id="TVU12729.1"/>
    </source>
</evidence>
<reference evidence="1 2" key="1">
    <citation type="journal article" date="2019" name="Sci. Rep.">
        <title>A high-quality genome of Eragrostis curvula grass provides insights into Poaceae evolution and supports new strategies to enhance forage quality.</title>
        <authorList>
            <person name="Carballo J."/>
            <person name="Santos B.A.C.M."/>
            <person name="Zappacosta D."/>
            <person name="Garbus I."/>
            <person name="Selva J.P."/>
            <person name="Gallo C.A."/>
            <person name="Diaz A."/>
            <person name="Albertini E."/>
            <person name="Caccamo M."/>
            <person name="Echenique V."/>
        </authorList>
    </citation>
    <scope>NUCLEOTIDE SEQUENCE [LARGE SCALE GENOMIC DNA]</scope>
    <source>
        <strain evidence="2">cv. Victoria</strain>
        <tissue evidence="1">Leaf</tissue>
    </source>
</reference>
<dbReference type="AlphaFoldDB" id="A0A5J9TMV9"/>